<sequence>MPATVEVEGMEESPEEVEDAGWTAAFRSRKGDVRKGSSGGGQRVGVEVSAGSGKVQEAVRRGLRDLAELKAAFESFKERAQGDRKEPGPLWGKAKCRALDLAEGQSESTAAVVAVQLEAARSSVAGGVEDRWARMETTLSRMMDVLSSLEGRITVLERPKALAKVGKTCGATYLFCLALAWWPTVGSLDTHFVAHPVRGRHARATRLRPALVLQHGCDEAKFEYAYICVYNGSLWSSDGDIFQVVPSPRFEHVPIRARIDKFQAILLAEPQHIDASLYDAYFTWGDVLAVPGPSAYDRVQGKDFRVSDVIPNLQNS</sequence>
<evidence type="ECO:0000313" key="1">
    <source>
        <dbReference type="EMBL" id="KAH6941866.1"/>
    </source>
</evidence>
<reference evidence="1" key="1">
    <citation type="submission" date="2020-05" db="EMBL/GenBank/DDBJ databases">
        <title>Large-scale comparative analyses of tick genomes elucidate their genetic diversity and vector capacities.</title>
        <authorList>
            <person name="Jia N."/>
            <person name="Wang J."/>
            <person name="Shi W."/>
            <person name="Du L."/>
            <person name="Sun Y."/>
            <person name="Zhan W."/>
            <person name="Jiang J."/>
            <person name="Wang Q."/>
            <person name="Zhang B."/>
            <person name="Ji P."/>
            <person name="Sakyi L.B."/>
            <person name="Cui X."/>
            <person name="Yuan T."/>
            <person name="Jiang B."/>
            <person name="Yang W."/>
            <person name="Lam T.T.-Y."/>
            <person name="Chang Q."/>
            <person name="Ding S."/>
            <person name="Wang X."/>
            <person name="Zhu J."/>
            <person name="Ruan X."/>
            <person name="Zhao L."/>
            <person name="Wei J."/>
            <person name="Que T."/>
            <person name="Du C."/>
            <person name="Cheng J."/>
            <person name="Dai P."/>
            <person name="Han X."/>
            <person name="Huang E."/>
            <person name="Gao Y."/>
            <person name="Liu J."/>
            <person name="Shao H."/>
            <person name="Ye R."/>
            <person name="Li L."/>
            <person name="Wei W."/>
            <person name="Wang X."/>
            <person name="Wang C."/>
            <person name="Yang T."/>
            <person name="Huo Q."/>
            <person name="Li W."/>
            <person name="Guo W."/>
            <person name="Chen H."/>
            <person name="Zhou L."/>
            <person name="Ni X."/>
            <person name="Tian J."/>
            <person name="Zhou Y."/>
            <person name="Sheng Y."/>
            <person name="Liu T."/>
            <person name="Pan Y."/>
            <person name="Xia L."/>
            <person name="Li J."/>
            <person name="Zhao F."/>
            <person name="Cao W."/>
        </authorList>
    </citation>
    <scope>NUCLEOTIDE SEQUENCE</scope>
    <source>
        <strain evidence="1">Hyas-2018</strain>
    </source>
</reference>
<name>A0ACB7T3W9_HYAAI</name>
<evidence type="ECO:0000313" key="2">
    <source>
        <dbReference type="Proteomes" id="UP000821845"/>
    </source>
</evidence>
<organism evidence="1 2">
    <name type="scientific">Hyalomma asiaticum</name>
    <name type="common">Tick</name>
    <dbReference type="NCBI Taxonomy" id="266040"/>
    <lineage>
        <taxon>Eukaryota</taxon>
        <taxon>Metazoa</taxon>
        <taxon>Ecdysozoa</taxon>
        <taxon>Arthropoda</taxon>
        <taxon>Chelicerata</taxon>
        <taxon>Arachnida</taxon>
        <taxon>Acari</taxon>
        <taxon>Parasitiformes</taxon>
        <taxon>Ixodida</taxon>
        <taxon>Ixodoidea</taxon>
        <taxon>Ixodidae</taxon>
        <taxon>Hyalomminae</taxon>
        <taxon>Hyalomma</taxon>
    </lineage>
</organism>
<protein>
    <submittedName>
        <fullName evidence="1">Uncharacterized protein</fullName>
    </submittedName>
</protein>
<dbReference type="EMBL" id="CM023491">
    <property type="protein sequence ID" value="KAH6941866.1"/>
    <property type="molecule type" value="Genomic_DNA"/>
</dbReference>
<keyword evidence="2" id="KW-1185">Reference proteome</keyword>
<dbReference type="Proteomes" id="UP000821845">
    <property type="component" value="Chromosome 11"/>
</dbReference>
<comment type="caution">
    <text evidence="1">The sequence shown here is derived from an EMBL/GenBank/DDBJ whole genome shotgun (WGS) entry which is preliminary data.</text>
</comment>
<gene>
    <name evidence="1" type="ORF">HPB50_023672</name>
</gene>
<proteinExistence type="predicted"/>
<accession>A0ACB7T3W9</accession>